<organism evidence="1 2">
    <name type="scientific">Actinomadura keratinilytica</name>
    <dbReference type="NCBI Taxonomy" id="547461"/>
    <lineage>
        <taxon>Bacteria</taxon>
        <taxon>Bacillati</taxon>
        <taxon>Actinomycetota</taxon>
        <taxon>Actinomycetes</taxon>
        <taxon>Streptosporangiales</taxon>
        <taxon>Thermomonosporaceae</taxon>
        <taxon>Actinomadura</taxon>
    </lineage>
</organism>
<dbReference type="Proteomes" id="UP001500266">
    <property type="component" value="Unassembled WGS sequence"/>
</dbReference>
<proteinExistence type="predicted"/>
<name>A0ABP7Z8N0_9ACTN</name>
<gene>
    <name evidence="1" type="ORF">GCM10022416_46210</name>
</gene>
<evidence type="ECO:0000313" key="2">
    <source>
        <dbReference type="Proteomes" id="UP001500266"/>
    </source>
</evidence>
<keyword evidence="2" id="KW-1185">Reference proteome</keyword>
<sequence length="66" mass="6831">MSVGRPPRGVDLVTLAKVATRVRENPHGPATGHAAALARPVRAARTLMGGTGPRASYSVVRTEEGV</sequence>
<comment type="caution">
    <text evidence="1">The sequence shown here is derived from an EMBL/GenBank/DDBJ whole genome shotgun (WGS) entry which is preliminary data.</text>
</comment>
<protein>
    <submittedName>
        <fullName evidence="1">Uncharacterized protein</fullName>
    </submittedName>
</protein>
<evidence type="ECO:0000313" key="1">
    <source>
        <dbReference type="EMBL" id="GAA4150146.1"/>
    </source>
</evidence>
<reference evidence="2" key="1">
    <citation type="journal article" date="2019" name="Int. J. Syst. Evol. Microbiol.">
        <title>The Global Catalogue of Microorganisms (GCM) 10K type strain sequencing project: providing services to taxonomists for standard genome sequencing and annotation.</title>
        <authorList>
            <consortium name="The Broad Institute Genomics Platform"/>
            <consortium name="The Broad Institute Genome Sequencing Center for Infectious Disease"/>
            <person name="Wu L."/>
            <person name="Ma J."/>
        </authorList>
    </citation>
    <scope>NUCLEOTIDE SEQUENCE [LARGE SCALE GENOMIC DNA]</scope>
    <source>
        <strain evidence="2">JCM 17316</strain>
    </source>
</reference>
<dbReference type="EMBL" id="BAABDO010000084">
    <property type="protein sequence ID" value="GAA4150146.1"/>
    <property type="molecule type" value="Genomic_DNA"/>
</dbReference>
<accession>A0ABP7Z8N0</accession>